<evidence type="ECO:0000313" key="3">
    <source>
        <dbReference type="Proteomes" id="UP000647241"/>
    </source>
</evidence>
<accession>A0A917HIL9</accession>
<feature type="domain" description="Conserved hypothetical protein CHP02391" evidence="1">
    <location>
        <begin position="8"/>
        <end position="122"/>
    </location>
</feature>
<organism evidence="2 3">
    <name type="scientific">Edaphobacter dinghuensis</name>
    <dbReference type="NCBI Taxonomy" id="1560005"/>
    <lineage>
        <taxon>Bacteria</taxon>
        <taxon>Pseudomonadati</taxon>
        <taxon>Acidobacteriota</taxon>
        <taxon>Terriglobia</taxon>
        <taxon>Terriglobales</taxon>
        <taxon>Acidobacteriaceae</taxon>
        <taxon>Edaphobacter</taxon>
    </lineage>
</organism>
<dbReference type="AlphaFoldDB" id="A0A917HIL9"/>
<keyword evidence="3" id="KW-1185">Reference proteome</keyword>
<protein>
    <recommendedName>
        <fullName evidence="1">Conserved hypothetical protein CHP02391 domain-containing protein</fullName>
    </recommendedName>
</protein>
<dbReference type="InterPro" id="IPR012654">
    <property type="entry name" value="CHP02391"/>
</dbReference>
<dbReference type="NCBIfam" id="TIGR02391">
    <property type="entry name" value="hypoth_ymh"/>
    <property type="match status" value="1"/>
</dbReference>
<sequence length="138" mass="15517">MFAITVTEPEIEAVSRDLFASGHYSLSVQEAYKAVDKFIGEKCKQSLTGTSLMDRAFSPNSPLLAWTDRVSKSEQDEQMGYQRLYSGAMLGIRNPVTHEFNWIDDQEVALELLVFAQHLLRKAKASRIEADYLAASKP</sequence>
<evidence type="ECO:0000313" key="2">
    <source>
        <dbReference type="EMBL" id="GGG79825.1"/>
    </source>
</evidence>
<evidence type="ECO:0000259" key="1">
    <source>
        <dbReference type="Pfam" id="PF09509"/>
    </source>
</evidence>
<dbReference type="Pfam" id="PF09509">
    <property type="entry name" value="Hypoth_Ymh"/>
    <property type="match status" value="1"/>
</dbReference>
<comment type="caution">
    <text evidence="2">The sequence shown here is derived from an EMBL/GenBank/DDBJ whole genome shotgun (WGS) entry which is preliminary data.</text>
</comment>
<name>A0A917HIL9_9BACT</name>
<gene>
    <name evidence="2" type="ORF">GCM10011585_23910</name>
</gene>
<dbReference type="Proteomes" id="UP000647241">
    <property type="component" value="Unassembled WGS sequence"/>
</dbReference>
<proteinExistence type="predicted"/>
<reference evidence="2" key="1">
    <citation type="journal article" date="2014" name="Int. J. Syst. Evol. Microbiol.">
        <title>Complete genome sequence of Corynebacterium casei LMG S-19264T (=DSM 44701T), isolated from a smear-ripened cheese.</title>
        <authorList>
            <consortium name="US DOE Joint Genome Institute (JGI-PGF)"/>
            <person name="Walter F."/>
            <person name="Albersmeier A."/>
            <person name="Kalinowski J."/>
            <person name="Ruckert C."/>
        </authorList>
    </citation>
    <scope>NUCLEOTIDE SEQUENCE</scope>
    <source>
        <strain evidence="2">CGMCC 1.12997</strain>
    </source>
</reference>
<reference evidence="2" key="2">
    <citation type="submission" date="2020-09" db="EMBL/GenBank/DDBJ databases">
        <authorList>
            <person name="Sun Q."/>
            <person name="Zhou Y."/>
        </authorList>
    </citation>
    <scope>NUCLEOTIDE SEQUENCE</scope>
    <source>
        <strain evidence="2">CGMCC 1.12997</strain>
    </source>
</reference>
<dbReference type="EMBL" id="BMGT01000003">
    <property type="protein sequence ID" value="GGG79825.1"/>
    <property type="molecule type" value="Genomic_DNA"/>
</dbReference>